<dbReference type="GO" id="GO:0018169">
    <property type="term" value="F:ribosomal S6-glutamic acid ligase activity"/>
    <property type="evidence" value="ECO:0007669"/>
    <property type="project" value="TreeGrafter"/>
</dbReference>
<dbReference type="PANTHER" id="PTHR21621">
    <property type="entry name" value="RIBOSOMAL PROTEIN S6 MODIFICATION PROTEIN"/>
    <property type="match status" value="1"/>
</dbReference>
<comment type="similarity">
    <text evidence="11">Belongs to the RimK family.</text>
</comment>
<keyword evidence="4 11" id="KW-0547">Nucleotide-binding</keyword>
<dbReference type="InterPro" id="IPR004666">
    <property type="entry name" value="Rp_bS6_RimK/Lys_biosynth_LsyX"/>
</dbReference>
<feature type="binding site" evidence="11">
    <location>
        <position position="260"/>
    </location>
    <ligand>
        <name>Mg(2+)</name>
        <dbReference type="ChEBI" id="CHEBI:18420"/>
        <label>2</label>
    </ligand>
</feature>
<comment type="similarity">
    <text evidence="9">In the C-terminal section; belongs to the RimK family.</text>
</comment>
<dbReference type="OrthoDB" id="3865600at2"/>
<dbReference type="InterPro" id="IPR013815">
    <property type="entry name" value="ATP_grasp_subdomain_1"/>
</dbReference>
<evidence type="ECO:0000313" key="14">
    <source>
        <dbReference type="Proteomes" id="UP000295375"/>
    </source>
</evidence>
<feature type="binding site" evidence="11">
    <location>
        <begin position="211"/>
        <end position="213"/>
    </location>
    <ligand>
        <name>ATP</name>
        <dbReference type="ChEBI" id="CHEBI:30616"/>
    </ligand>
</feature>
<evidence type="ECO:0000256" key="8">
    <source>
        <dbReference type="ARBA" id="ARBA00023211"/>
    </source>
</evidence>
<feature type="binding site" evidence="11">
    <location>
        <begin position="178"/>
        <end position="179"/>
    </location>
    <ligand>
        <name>ATP</name>
        <dbReference type="ChEBI" id="CHEBI:30616"/>
    </ligand>
</feature>
<dbReference type="AlphaFoldDB" id="A0A4R6UUK1"/>
<dbReference type="PANTHER" id="PTHR21621:SF7">
    <property type="entry name" value="RIBOSOMAL PROTEIN BS6--L-GLUTAMATE LIGASE"/>
    <property type="match status" value="1"/>
</dbReference>
<dbReference type="InterPro" id="IPR041107">
    <property type="entry name" value="Rimk_N"/>
</dbReference>
<dbReference type="FunFam" id="3.30.1490.20:FF:000005">
    <property type="entry name" value="Probable alpha-L-glutamate ligase 1"/>
    <property type="match status" value="1"/>
</dbReference>
<feature type="binding site" evidence="11">
    <location>
        <position position="260"/>
    </location>
    <ligand>
        <name>Mn(2+)</name>
        <dbReference type="ChEBI" id="CHEBI:29035"/>
        <label>2</label>
    </ligand>
</feature>
<evidence type="ECO:0000256" key="7">
    <source>
        <dbReference type="ARBA" id="ARBA00022917"/>
    </source>
</evidence>
<feature type="domain" description="ATP-grasp" evidence="12">
    <location>
        <begin position="104"/>
        <end position="287"/>
    </location>
</feature>
<evidence type="ECO:0000256" key="1">
    <source>
        <dbReference type="ARBA" id="ARBA00001936"/>
    </source>
</evidence>
<gene>
    <name evidence="11" type="primary">rimK</name>
    <name evidence="13" type="ORF">EV696_104168</name>
</gene>
<dbReference type="NCBIfam" id="TIGR00768">
    <property type="entry name" value="rimK_fam"/>
    <property type="match status" value="1"/>
</dbReference>
<dbReference type="Gene3D" id="3.30.1490.20">
    <property type="entry name" value="ATP-grasp fold, A domain"/>
    <property type="match status" value="1"/>
</dbReference>
<dbReference type="GO" id="GO:0009432">
    <property type="term" value="P:SOS response"/>
    <property type="evidence" value="ECO:0007669"/>
    <property type="project" value="TreeGrafter"/>
</dbReference>
<dbReference type="NCBIfam" id="NF007764">
    <property type="entry name" value="PRK10446.1"/>
    <property type="match status" value="1"/>
</dbReference>
<feature type="binding site" evidence="11">
    <location>
        <position position="141"/>
    </location>
    <ligand>
        <name>ATP</name>
        <dbReference type="ChEBI" id="CHEBI:30616"/>
    </ligand>
</feature>
<dbReference type="GO" id="GO:0046872">
    <property type="term" value="F:metal ion binding"/>
    <property type="evidence" value="ECO:0007669"/>
    <property type="project" value="UniProtKB-KW"/>
</dbReference>
<keyword evidence="2 11" id="KW-0436">Ligase</keyword>
<feature type="binding site" evidence="11">
    <location>
        <position position="260"/>
    </location>
    <ligand>
        <name>Mg(2+)</name>
        <dbReference type="ChEBI" id="CHEBI:18420"/>
        <label>1</label>
    </ligand>
</feature>
<dbReference type="GO" id="GO:0005524">
    <property type="term" value="F:ATP binding"/>
    <property type="evidence" value="ECO:0007669"/>
    <property type="project" value="UniProtKB-UniRule"/>
</dbReference>
<dbReference type="InterPro" id="IPR023533">
    <property type="entry name" value="RimK"/>
</dbReference>
<evidence type="ECO:0000256" key="9">
    <source>
        <dbReference type="ARBA" id="ARBA00061239"/>
    </source>
</evidence>
<feature type="binding site" evidence="11">
    <location>
        <position position="262"/>
    </location>
    <ligand>
        <name>Mg(2+)</name>
        <dbReference type="ChEBI" id="CHEBI:18420"/>
        <label>2</label>
    </ligand>
</feature>
<keyword evidence="6 11" id="KW-0460">Magnesium</keyword>
<keyword evidence="7 11" id="KW-0648">Protein biosynthesis</keyword>
<evidence type="ECO:0000256" key="10">
    <source>
        <dbReference type="ARBA" id="ARBA00072141"/>
    </source>
</evidence>
<dbReference type="Pfam" id="PF08443">
    <property type="entry name" value="RimK"/>
    <property type="match status" value="1"/>
</dbReference>
<keyword evidence="5 11" id="KW-0067">ATP-binding</keyword>
<comment type="cofactor">
    <cofactor evidence="1">
        <name>Mn(2+)</name>
        <dbReference type="ChEBI" id="CHEBI:29035"/>
    </cofactor>
</comment>
<feature type="binding site" evidence="11">
    <location>
        <position position="260"/>
    </location>
    <ligand>
        <name>Mn(2+)</name>
        <dbReference type="ChEBI" id="CHEBI:29035"/>
        <label>1</label>
    </ligand>
</feature>
<proteinExistence type="inferred from homology"/>
<feature type="binding site" evidence="11">
    <location>
        <position position="248"/>
    </location>
    <ligand>
        <name>Mg(2+)</name>
        <dbReference type="ChEBI" id="CHEBI:18420"/>
        <label>1</label>
    </ligand>
</feature>
<dbReference type="Proteomes" id="UP000295375">
    <property type="component" value="Unassembled WGS sequence"/>
</dbReference>
<evidence type="ECO:0000256" key="4">
    <source>
        <dbReference type="ARBA" id="ARBA00022741"/>
    </source>
</evidence>
<name>A0A4R6UUK1_9GAMM</name>
<accession>A0A4R6UUK1</accession>
<feature type="binding site" evidence="11">
    <location>
        <position position="262"/>
    </location>
    <ligand>
        <name>Mn(2+)</name>
        <dbReference type="ChEBI" id="CHEBI:29035"/>
        <label>2</label>
    </ligand>
</feature>
<dbReference type="SUPFAM" id="SSF56059">
    <property type="entry name" value="Glutathione synthetase ATP-binding domain-like"/>
    <property type="match status" value="1"/>
</dbReference>
<comment type="caution">
    <text evidence="13">The sequence shown here is derived from an EMBL/GenBank/DDBJ whole genome shotgun (WGS) entry which is preliminary data.</text>
</comment>
<dbReference type="EC" id="6.3.2.-" evidence="11"/>
<keyword evidence="3 11" id="KW-0479">Metal-binding</keyword>
<keyword evidence="14" id="KW-1185">Reference proteome</keyword>
<evidence type="ECO:0000259" key="12">
    <source>
        <dbReference type="PROSITE" id="PS50975"/>
    </source>
</evidence>
<dbReference type="Gene3D" id="3.40.50.20">
    <property type="match status" value="1"/>
</dbReference>
<dbReference type="Pfam" id="PF18030">
    <property type="entry name" value="Rimk_N"/>
    <property type="match status" value="1"/>
</dbReference>
<dbReference type="GO" id="GO:0006412">
    <property type="term" value="P:translation"/>
    <property type="evidence" value="ECO:0007669"/>
    <property type="project" value="UniProtKB-KW"/>
</dbReference>
<evidence type="ECO:0000256" key="11">
    <source>
        <dbReference type="HAMAP-Rule" id="MF_01552"/>
    </source>
</evidence>
<evidence type="ECO:0000256" key="3">
    <source>
        <dbReference type="ARBA" id="ARBA00022723"/>
    </source>
</evidence>
<dbReference type="RefSeq" id="WP_133589078.1">
    <property type="nucleotide sequence ID" value="NZ_CP037953.1"/>
</dbReference>
<evidence type="ECO:0000256" key="5">
    <source>
        <dbReference type="ARBA" id="ARBA00022840"/>
    </source>
</evidence>
<evidence type="ECO:0000256" key="2">
    <source>
        <dbReference type="ARBA" id="ARBA00022598"/>
    </source>
</evidence>
<dbReference type="InterPro" id="IPR011761">
    <property type="entry name" value="ATP-grasp"/>
</dbReference>
<sequence length="301" mass="32745">MKICVLSRNPRLYSTFRLVEAADARGHEIEVLDTLRCTINVDPTRPMLRYGGEELTGYDAVIPRIGASITFYGLAVLRQFEMMGVTPINESAAIGRARDKLRCLQVLSRERIDLPKTGFAHAPDDIQDVIRHVGGPPLVVKLLEGTQGVGVVLAETQSAAESVLEAFLSLDQNIMVQEFVREAGGADIRCFVIDGEVVASMKRQAKEGEFRANLHRGGMAMAIDITAEERDAAIAATKVLGLNVAGVDMLRSKRGPLVLEVNASPGLEGIEYASGVDVATKMIEFLERSVRPDLPKKKCEG</sequence>
<feature type="binding site" evidence="11">
    <location>
        <position position="248"/>
    </location>
    <ligand>
        <name>Mn(2+)</name>
        <dbReference type="ChEBI" id="CHEBI:29035"/>
        <label>1</label>
    </ligand>
</feature>
<dbReference type="Gene3D" id="3.30.470.20">
    <property type="entry name" value="ATP-grasp fold, B domain"/>
    <property type="match status" value="1"/>
</dbReference>
<dbReference type="PROSITE" id="PS50975">
    <property type="entry name" value="ATP_GRASP"/>
    <property type="match status" value="1"/>
</dbReference>
<evidence type="ECO:0000313" key="13">
    <source>
        <dbReference type="EMBL" id="TDQ49463.1"/>
    </source>
</evidence>
<dbReference type="GO" id="GO:0005737">
    <property type="term" value="C:cytoplasm"/>
    <property type="evidence" value="ECO:0007669"/>
    <property type="project" value="TreeGrafter"/>
</dbReference>
<evidence type="ECO:0000256" key="6">
    <source>
        <dbReference type="ARBA" id="ARBA00022842"/>
    </source>
</evidence>
<comment type="cofactor">
    <cofactor evidence="11">
        <name>Mg(2+)</name>
        <dbReference type="ChEBI" id="CHEBI:18420"/>
    </cofactor>
    <cofactor evidence="11">
        <name>Mn(2+)</name>
        <dbReference type="ChEBI" id="CHEBI:29035"/>
    </cofactor>
    <text evidence="11">Binds 2 magnesium or manganese ions per subunit.</text>
</comment>
<dbReference type="HAMAP" id="MF_01552">
    <property type="entry name" value="RimK"/>
    <property type="match status" value="1"/>
</dbReference>
<reference evidence="13 14" key="1">
    <citation type="submission" date="2019-03" db="EMBL/GenBank/DDBJ databases">
        <title>Genomic Encyclopedia of Type Strains, Phase IV (KMG-IV): sequencing the most valuable type-strain genomes for metagenomic binning, comparative biology and taxonomic classification.</title>
        <authorList>
            <person name="Goeker M."/>
        </authorList>
    </citation>
    <scope>NUCLEOTIDE SEQUENCE [LARGE SCALE GENOMIC DNA]</scope>
    <source>
        <strain evidence="13 14">DSM 103792</strain>
    </source>
</reference>
<keyword evidence="8 11" id="KW-0464">Manganese</keyword>
<dbReference type="InterPro" id="IPR013651">
    <property type="entry name" value="ATP-grasp_RimK-type"/>
</dbReference>
<feature type="binding site" evidence="11">
    <location>
        <position position="187"/>
    </location>
    <ligand>
        <name>ATP</name>
        <dbReference type="ChEBI" id="CHEBI:30616"/>
    </ligand>
</feature>
<dbReference type="EMBL" id="SNYM01000004">
    <property type="protein sequence ID" value="TDQ49463.1"/>
    <property type="molecule type" value="Genomic_DNA"/>
</dbReference>
<organism evidence="13 14">
    <name type="scientific">Permianibacter aggregans</name>
    <dbReference type="NCBI Taxonomy" id="1510150"/>
    <lineage>
        <taxon>Bacteria</taxon>
        <taxon>Pseudomonadati</taxon>
        <taxon>Pseudomonadota</taxon>
        <taxon>Gammaproteobacteria</taxon>
        <taxon>Pseudomonadales</taxon>
        <taxon>Pseudomonadaceae</taxon>
        <taxon>Permianibacter</taxon>
    </lineage>
</organism>
<protein>
    <recommendedName>
        <fullName evidence="10 11">Probable alpha-L-glutamate ligase</fullName>
        <ecNumber evidence="11">6.3.2.-</ecNumber>
    </recommendedName>
</protein>